<sequence length="45" mass="4988">MILVIVPVTESIGRISLSKQLNDIMHRKMTCCTSSSKIACLICFC</sequence>
<reference evidence="1" key="2">
    <citation type="journal article" date="2015" name="Data Brief">
        <title>Shoot transcriptome of the giant reed, Arundo donax.</title>
        <authorList>
            <person name="Barrero R.A."/>
            <person name="Guerrero F.D."/>
            <person name="Moolhuijzen P."/>
            <person name="Goolsby J.A."/>
            <person name="Tidwell J."/>
            <person name="Bellgard S.E."/>
            <person name="Bellgard M.I."/>
        </authorList>
    </citation>
    <scope>NUCLEOTIDE SEQUENCE</scope>
    <source>
        <tissue evidence="1">Shoot tissue taken approximately 20 cm above the soil surface</tissue>
    </source>
</reference>
<dbReference type="AlphaFoldDB" id="A0A0A9GGH8"/>
<accession>A0A0A9GGH8</accession>
<name>A0A0A9GGH8_ARUDO</name>
<evidence type="ECO:0000313" key="1">
    <source>
        <dbReference type="EMBL" id="JAE23587.1"/>
    </source>
</evidence>
<proteinExistence type="predicted"/>
<dbReference type="EMBL" id="GBRH01174309">
    <property type="protein sequence ID" value="JAE23587.1"/>
    <property type="molecule type" value="Transcribed_RNA"/>
</dbReference>
<reference evidence="1" key="1">
    <citation type="submission" date="2014-09" db="EMBL/GenBank/DDBJ databases">
        <authorList>
            <person name="Magalhaes I.L.F."/>
            <person name="Oliveira U."/>
            <person name="Santos F.R."/>
            <person name="Vidigal T.H.D.A."/>
            <person name="Brescovit A.D."/>
            <person name="Santos A.J."/>
        </authorList>
    </citation>
    <scope>NUCLEOTIDE SEQUENCE</scope>
    <source>
        <tissue evidence="1">Shoot tissue taken approximately 20 cm above the soil surface</tissue>
    </source>
</reference>
<protein>
    <submittedName>
        <fullName evidence="1">Uncharacterized protein</fullName>
    </submittedName>
</protein>
<organism evidence="1">
    <name type="scientific">Arundo donax</name>
    <name type="common">Giant reed</name>
    <name type="synonym">Donax arundinaceus</name>
    <dbReference type="NCBI Taxonomy" id="35708"/>
    <lineage>
        <taxon>Eukaryota</taxon>
        <taxon>Viridiplantae</taxon>
        <taxon>Streptophyta</taxon>
        <taxon>Embryophyta</taxon>
        <taxon>Tracheophyta</taxon>
        <taxon>Spermatophyta</taxon>
        <taxon>Magnoliopsida</taxon>
        <taxon>Liliopsida</taxon>
        <taxon>Poales</taxon>
        <taxon>Poaceae</taxon>
        <taxon>PACMAD clade</taxon>
        <taxon>Arundinoideae</taxon>
        <taxon>Arundineae</taxon>
        <taxon>Arundo</taxon>
    </lineage>
</organism>